<feature type="domain" description="PAS" evidence="7">
    <location>
        <begin position="142"/>
        <end position="186"/>
    </location>
</feature>
<dbReference type="InterPro" id="IPR003594">
    <property type="entry name" value="HATPase_dom"/>
</dbReference>
<dbReference type="InterPro" id="IPR001610">
    <property type="entry name" value="PAC"/>
</dbReference>
<evidence type="ECO:0000259" key="8">
    <source>
        <dbReference type="PROSITE" id="PS50113"/>
    </source>
</evidence>
<evidence type="ECO:0000313" key="9">
    <source>
        <dbReference type="EMBL" id="TCJ12006.1"/>
    </source>
</evidence>
<evidence type="ECO:0000256" key="4">
    <source>
        <dbReference type="ARBA" id="ARBA00022679"/>
    </source>
</evidence>
<reference evidence="9 10" key="1">
    <citation type="submission" date="2019-03" db="EMBL/GenBank/DDBJ databases">
        <authorList>
            <person name="Kim M.K.M."/>
        </authorList>
    </citation>
    <scope>NUCLEOTIDE SEQUENCE [LARGE SCALE GENOMIC DNA]</scope>
    <source>
        <strain evidence="9 10">17J68-12</strain>
    </source>
</reference>
<dbReference type="SUPFAM" id="SSF55874">
    <property type="entry name" value="ATPase domain of HSP90 chaperone/DNA topoisomerase II/histidine kinase"/>
    <property type="match status" value="1"/>
</dbReference>
<dbReference type="RefSeq" id="WP_131450483.1">
    <property type="nucleotide sequence ID" value="NZ_SJZI01000052.1"/>
</dbReference>
<dbReference type="Gene3D" id="3.30.565.10">
    <property type="entry name" value="Histidine kinase-like ATPase, C-terminal domain"/>
    <property type="match status" value="1"/>
</dbReference>
<dbReference type="PROSITE" id="PS50112">
    <property type="entry name" value="PAS"/>
    <property type="match status" value="1"/>
</dbReference>
<dbReference type="PANTHER" id="PTHR43304">
    <property type="entry name" value="PHYTOCHROME-LIKE PROTEIN CPH1"/>
    <property type="match status" value="1"/>
</dbReference>
<evidence type="ECO:0000256" key="3">
    <source>
        <dbReference type="ARBA" id="ARBA00022553"/>
    </source>
</evidence>
<evidence type="ECO:0000259" key="6">
    <source>
        <dbReference type="PROSITE" id="PS50109"/>
    </source>
</evidence>
<keyword evidence="4" id="KW-0808">Transferase</keyword>
<dbReference type="InterPro" id="IPR036890">
    <property type="entry name" value="HATPase_C_sf"/>
</dbReference>
<dbReference type="Gene3D" id="1.10.287.130">
    <property type="match status" value="1"/>
</dbReference>
<dbReference type="InterPro" id="IPR013656">
    <property type="entry name" value="PAS_4"/>
</dbReference>
<gene>
    <name evidence="9" type="ORF">EPD60_15730</name>
</gene>
<evidence type="ECO:0000259" key="7">
    <source>
        <dbReference type="PROSITE" id="PS50112"/>
    </source>
</evidence>
<evidence type="ECO:0000313" key="10">
    <source>
        <dbReference type="Proteomes" id="UP000295334"/>
    </source>
</evidence>
<keyword evidence="3" id="KW-0597">Phosphoprotein</keyword>
<dbReference type="InterPro" id="IPR013655">
    <property type="entry name" value="PAS_fold_3"/>
</dbReference>
<dbReference type="OrthoDB" id="607558at2"/>
<dbReference type="InterPro" id="IPR003661">
    <property type="entry name" value="HisK_dim/P_dom"/>
</dbReference>
<dbReference type="GO" id="GO:0000155">
    <property type="term" value="F:phosphorelay sensor kinase activity"/>
    <property type="evidence" value="ECO:0007669"/>
    <property type="project" value="InterPro"/>
</dbReference>
<dbReference type="PROSITE" id="PS50113">
    <property type="entry name" value="PAC"/>
    <property type="match status" value="1"/>
</dbReference>
<comment type="caution">
    <text evidence="9">The sequence shown here is derived from an EMBL/GenBank/DDBJ whole genome shotgun (WGS) entry which is preliminary data.</text>
</comment>
<dbReference type="InterPro" id="IPR000014">
    <property type="entry name" value="PAS"/>
</dbReference>
<dbReference type="PROSITE" id="PS50109">
    <property type="entry name" value="HIS_KIN"/>
    <property type="match status" value="1"/>
</dbReference>
<feature type="domain" description="PAC" evidence="8">
    <location>
        <begin position="215"/>
        <end position="267"/>
    </location>
</feature>
<dbReference type="InterPro" id="IPR004358">
    <property type="entry name" value="Sig_transdc_His_kin-like_C"/>
</dbReference>
<name>A0A4V2NV43_9BACT</name>
<dbReference type="SMART" id="SM00086">
    <property type="entry name" value="PAC"/>
    <property type="match status" value="1"/>
</dbReference>
<protein>
    <recommendedName>
        <fullName evidence="2">histidine kinase</fullName>
        <ecNumber evidence="2">2.7.13.3</ecNumber>
    </recommendedName>
</protein>
<dbReference type="EMBL" id="SJZI01000052">
    <property type="protein sequence ID" value="TCJ12006.1"/>
    <property type="molecule type" value="Genomic_DNA"/>
</dbReference>
<dbReference type="SMART" id="SM00388">
    <property type="entry name" value="HisKA"/>
    <property type="match status" value="1"/>
</dbReference>
<dbReference type="CDD" id="cd00130">
    <property type="entry name" value="PAS"/>
    <property type="match status" value="1"/>
</dbReference>
<dbReference type="Pfam" id="PF08448">
    <property type="entry name" value="PAS_4"/>
    <property type="match status" value="1"/>
</dbReference>
<dbReference type="SUPFAM" id="SSF55785">
    <property type="entry name" value="PYP-like sensor domain (PAS domain)"/>
    <property type="match status" value="2"/>
</dbReference>
<evidence type="ECO:0000256" key="2">
    <source>
        <dbReference type="ARBA" id="ARBA00012438"/>
    </source>
</evidence>
<dbReference type="PRINTS" id="PR00344">
    <property type="entry name" value="BCTRLSENSOR"/>
</dbReference>
<keyword evidence="10" id="KW-1185">Reference proteome</keyword>
<evidence type="ECO:0000256" key="5">
    <source>
        <dbReference type="ARBA" id="ARBA00022777"/>
    </source>
</evidence>
<dbReference type="InterPro" id="IPR036097">
    <property type="entry name" value="HisK_dim/P_sf"/>
</dbReference>
<dbReference type="Pfam" id="PF02518">
    <property type="entry name" value="HATPase_c"/>
    <property type="match status" value="1"/>
</dbReference>
<dbReference type="Gene3D" id="3.30.450.20">
    <property type="entry name" value="PAS domain"/>
    <property type="match status" value="2"/>
</dbReference>
<organism evidence="9 10">
    <name type="scientific">Flaviaesturariibacter flavus</name>
    <dbReference type="NCBI Taxonomy" id="2502780"/>
    <lineage>
        <taxon>Bacteria</taxon>
        <taxon>Pseudomonadati</taxon>
        <taxon>Bacteroidota</taxon>
        <taxon>Chitinophagia</taxon>
        <taxon>Chitinophagales</taxon>
        <taxon>Chitinophagaceae</taxon>
        <taxon>Flaviaestuariibacter</taxon>
    </lineage>
</organism>
<dbReference type="Pfam" id="PF00512">
    <property type="entry name" value="HisKA"/>
    <property type="match status" value="1"/>
</dbReference>
<dbReference type="InterPro" id="IPR005467">
    <property type="entry name" value="His_kinase_dom"/>
</dbReference>
<dbReference type="InterPro" id="IPR052162">
    <property type="entry name" value="Sensor_kinase/Photoreceptor"/>
</dbReference>
<accession>A0A4V2NV43</accession>
<feature type="domain" description="Histidine kinase" evidence="6">
    <location>
        <begin position="289"/>
        <end position="512"/>
    </location>
</feature>
<dbReference type="InterPro" id="IPR035965">
    <property type="entry name" value="PAS-like_dom_sf"/>
</dbReference>
<dbReference type="CDD" id="cd00082">
    <property type="entry name" value="HisKA"/>
    <property type="match status" value="1"/>
</dbReference>
<dbReference type="EC" id="2.7.13.3" evidence="2"/>
<dbReference type="NCBIfam" id="TIGR00229">
    <property type="entry name" value="sensory_box"/>
    <property type="match status" value="1"/>
</dbReference>
<dbReference type="AlphaFoldDB" id="A0A4V2NV43"/>
<dbReference type="SMART" id="SM00091">
    <property type="entry name" value="PAS"/>
    <property type="match status" value="2"/>
</dbReference>
<dbReference type="InterPro" id="IPR000700">
    <property type="entry name" value="PAS-assoc_C"/>
</dbReference>
<dbReference type="Pfam" id="PF08447">
    <property type="entry name" value="PAS_3"/>
    <property type="match status" value="1"/>
</dbReference>
<dbReference type="PANTHER" id="PTHR43304:SF1">
    <property type="entry name" value="PAC DOMAIN-CONTAINING PROTEIN"/>
    <property type="match status" value="1"/>
</dbReference>
<dbReference type="SMART" id="SM00387">
    <property type="entry name" value="HATPase_c"/>
    <property type="match status" value="1"/>
</dbReference>
<sequence length="512" mass="57703">MPPETTPGALASDPNMTGLFMQAPAMIMILEGPELRCTFTNPLFSRLYEGKTLLGRTPREVAPELEGQGYFEMLDTVYATGEPVYGYEFPGVADWNSEGRPTTKYFNMVYAPYLAEGKTAGVMIFGFEVTTQVLARQRAAQEEERLRRMLNALPQMAWTASPEGLMQYFNQRWFSYSGQEPAEALSGGWINVIPEAERPELAVKWERCLREGTVFEAEMHYRRHDGALRWHAARAEPIRDHTGAILYWLGSSSDIHDQKLNAEFLERTVAERTLALRRSNEELEQFAYIASHDLKEPLRKILVFTERLLEPEDAGNPTYLQRIRQAATRMKQLVDDLLEFSSVRHEAPDLEPVPLGEVLAEVLLDEELRIQEKGAEVHVGSLPLVRGIRHQLHQLFGNLVANALKYTRPEGTPRVTVSVEPAGEAIFERFPELDRARSYHSIRVADNGIGFDPEQAERIFTLFQRLHSRDAYTGTGVGLALCRKVARGHGGEIWAEGTPGEGAVFHVLLPVA</sequence>
<comment type="catalytic activity">
    <reaction evidence="1">
        <text>ATP + protein L-histidine = ADP + protein N-phospho-L-histidine.</text>
        <dbReference type="EC" id="2.7.13.3"/>
    </reaction>
</comment>
<dbReference type="FunFam" id="3.30.450.20:FF:000099">
    <property type="entry name" value="Sensory box sensor histidine kinase"/>
    <property type="match status" value="1"/>
</dbReference>
<keyword evidence="5" id="KW-0418">Kinase</keyword>
<proteinExistence type="predicted"/>
<dbReference type="SUPFAM" id="SSF47384">
    <property type="entry name" value="Homodimeric domain of signal transducing histidine kinase"/>
    <property type="match status" value="1"/>
</dbReference>
<evidence type="ECO:0000256" key="1">
    <source>
        <dbReference type="ARBA" id="ARBA00000085"/>
    </source>
</evidence>
<dbReference type="Proteomes" id="UP000295334">
    <property type="component" value="Unassembled WGS sequence"/>
</dbReference>